<dbReference type="EMBL" id="JAVLET010000001">
    <property type="protein sequence ID" value="KAL0476113.1"/>
    <property type="molecule type" value="Genomic_DNA"/>
</dbReference>
<evidence type="ECO:0000313" key="1">
    <source>
        <dbReference type="EMBL" id="KAL0476113.1"/>
    </source>
</evidence>
<proteinExistence type="predicted"/>
<dbReference type="Proteomes" id="UP001451303">
    <property type="component" value="Unassembled WGS sequence"/>
</dbReference>
<evidence type="ECO:0000313" key="2">
    <source>
        <dbReference type="Proteomes" id="UP001451303"/>
    </source>
</evidence>
<comment type="caution">
    <text evidence="1">The sequence shown here is derived from an EMBL/GenBank/DDBJ whole genome shotgun (WGS) entry which is preliminary data.</text>
</comment>
<organism evidence="1 2">
    <name type="scientific">Neurospora intermedia</name>
    <dbReference type="NCBI Taxonomy" id="5142"/>
    <lineage>
        <taxon>Eukaryota</taxon>
        <taxon>Fungi</taxon>
        <taxon>Dikarya</taxon>
        <taxon>Ascomycota</taxon>
        <taxon>Pezizomycotina</taxon>
        <taxon>Sordariomycetes</taxon>
        <taxon>Sordariomycetidae</taxon>
        <taxon>Sordariales</taxon>
        <taxon>Sordariaceae</taxon>
        <taxon>Neurospora</taxon>
    </lineage>
</organism>
<accession>A0ABR3DUV4</accession>
<sequence length="96" mass="10862">MRLLALVSLWGSRGEGGCFTTTHFFPIFAFFVLFPPGHATWFGWTSFETLDFAGSPQPVHPIMSHCLGWHKRKSICYDLGVFTSSGDEKHNNRVKL</sequence>
<name>A0ABR3DUV4_NEUIN</name>
<reference evidence="1 2" key="1">
    <citation type="submission" date="2023-09" db="EMBL/GenBank/DDBJ databases">
        <title>Multi-omics analysis of a traditional fermented food reveals byproduct-associated fungal strains for waste-to-food upcycling.</title>
        <authorList>
            <consortium name="Lawrence Berkeley National Laboratory"/>
            <person name="Rekdal V.M."/>
            <person name="Villalobos-Escobedo J.M."/>
            <person name="Rodriguez-Valeron N."/>
            <person name="Garcia M.O."/>
            <person name="Vasquez D.P."/>
            <person name="Damayanti I."/>
            <person name="Sorensen P.M."/>
            <person name="Baidoo E.E."/>
            <person name="De Carvalho A.C."/>
            <person name="Riley R."/>
            <person name="Lipzen A."/>
            <person name="He G."/>
            <person name="Yan M."/>
            <person name="Haridas S."/>
            <person name="Daum C."/>
            <person name="Yoshinaga Y."/>
            <person name="Ng V."/>
            <person name="Grigoriev I.V."/>
            <person name="Munk R."/>
            <person name="Nuraida L."/>
            <person name="Wijaya C.H."/>
            <person name="Morales P.-C."/>
            <person name="Keasling J.D."/>
        </authorList>
    </citation>
    <scope>NUCLEOTIDE SEQUENCE [LARGE SCALE GENOMIC DNA]</scope>
    <source>
        <strain evidence="1 2">FGSC 2613</strain>
    </source>
</reference>
<keyword evidence="2" id="KW-1185">Reference proteome</keyword>
<gene>
    <name evidence="1" type="ORF">QR685DRAFT_594518</name>
</gene>
<evidence type="ECO:0008006" key="3">
    <source>
        <dbReference type="Google" id="ProtNLM"/>
    </source>
</evidence>
<protein>
    <recommendedName>
        <fullName evidence="3">Secreted protein</fullName>
    </recommendedName>
</protein>